<evidence type="ECO:0000313" key="7">
    <source>
        <dbReference type="EMBL" id="KAK7593011.1"/>
    </source>
</evidence>
<dbReference type="InterPro" id="IPR029058">
    <property type="entry name" value="AB_hydrolase_fold"/>
</dbReference>
<sequence length="555" mass="64320">MYAKFAISFAICHLCTSVIINIRPIKIIKYAKSSTGHAFANTTTRYDDFGAHADYLNTTDDIKDYEDYVYNDRTESYDEFEGSADDENVYNDYYDTTTDTLESQDEDETSCEEEEENERCVEHAKRKRPIVTPGGATVLNPYDRDGSKNASSVVPLFGSTPNYSGYLSINERYGAFLFFWFFYSQTNPATAPLVIWLQGQPGTSVLVGLFEEHGPYHIDKNGTMHRREFTWNREFNVLYLDHCIPCGFSFARDDDGATTTLEASAEAVYQGLQQFFGVFTEFANNEVYLAGEYGCGKIIPIVCLTIQSRNQNAAVIPVNLKGAMIGSAMVDVNYMVNYGHYWYTWGLADPQIRQTLGFLEEIARGYIRADFEDDVLNYFRYHIFVKLSERDYNSPYDLRFVNASLDERVTTYIDERLFRQWLHVGNSTYHFGHKYLSIKLLRDISSYIPQVLQNFRLMFYSGQFDPLFTYNQASKFLQRISWSELDKWFRSSRQNWYINDRLVGYSKSHRTLTQVLVRNAGHMVGKTQPEALFYLLKWFVEDKFPHSVEFGLQSK</sequence>
<keyword evidence="2" id="KW-0121">Carboxypeptidase</keyword>
<evidence type="ECO:0008006" key="9">
    <source>
        <dbReference type="Google" id="ProtNLM"/>
    </source>
</evidence>
<gene>
    <name evidence="7" type="ORF">V9T40_007763</name>
</gene>
<keyword evidence="3" id="KW-0645">Protease</keyword>
<comment type="caution">
    <text evidence="7">The sequence shown here is derived from an EMBL/GenBank/DDBJ whole genome shotgun (WGS) entry which is preliminary data.</text>
</comment>
<dbReference type="InterPro" id="IPR001563">
    <property type="entry name" value="Peptidase_S10"/>
</dbReference>
<evidence type="ECO:0000256" key="4">
    <source>
        <dbReference type="ARBA" id="ARBA00022729"/>
    </source>
</evidence>
<evidence type="ECO:0000313" key="8">
    <source>
        <dbReference type="Proteomes" id="UP001367676"/>
    </source>
</evidence>
<evidence type="ECO:0000256" key="3">
    <source>
        <dbReference type="ARBA" id="ARBA00022670"/>
    </source>
</evidence>
<dbReference type="PANTHER" id="PTHR11802">
    <property type="entry name" value="SERINE PROTEASE FAMILY S10 SERINE CARBOXYPEPTIDASE"/>
    <property type="match status" value="1"/>
</dbReference>
<dbReference type="GO" id="GO:0006508">
    <property type="term" value="P:proteolysis"/>
    <property type="evidence" value="ECO:0007669"/>
    <property type="project" value="UniProtKB-KW"/>
</dbReference>
<name>A0AAN9TM99_9HEMI</name>
<keyword evidence="6" id="KW-0325">Glycoprotein</keyword>
<dbReference type="Pfam" id="PF00450">
    <property type="entry name" value="Peptidase_S10"/>
    <property type="match status" value="1"/>
</dbReference>
<dbReference type="Gene3D" id="3.40.50.1820">
    <property type="entry name" value="alpha/beta hydrolase"/>
    <property type="match status" value="1"/>
</dbReference>
<keyword evidence="5" id="KW-0378">Hydrolase</keyword>
<evidence type="ECO:0000256" key="1">
    <source>
        <dbReference type="ARBA" id="ARBA00009431"/>
    </source>
</evidence>
<organism evidence="7 8">
    <name type="scientific">Parthenolecanium corni</name>
    <dbReference type="NCBI Taxonomy" id="536013"/>
    <lineage>
        <taxon>Eukaryota</taxon>
        <taxon>Metazoa</taxon>
        <taxon>Ecdysozoa</taxon>
        <taxon>Arthropoda</taxon>
        <taxon>Hexapoda</taxon>
        <taxon>Insecta</taxon>
        <taxon>Pterygota</taxon>
        <taxon>Neoptera</taxon>
        <taxon>Paraneoptera</taxon>
        <taxon>Hemiptera</taxon>
        <taxon>Sternorrhyncha</taxon>
        <taxon>Coccoidea</taxon>
        <taxon>Coccidae</taxon>
        <taxon>Parthenolecanium</taxon>
    </lineage>
</organism>
<evidence type="ECO:0000256" key="2">
    <source>
        <dbReference type="ARBA" id="ARBA00022645"/>
    </source>
</evidence>
<evidence type="ECO:0000256" key="6">
    <source>
        <dbReference type="ARBA" id="ARBA00023180"/>
    </source>
</evidence>
<dbReference type="GO" id="GO:0004185">
    <property type="term" value="F:serine-type carboxypeptidase activity"/>
    <property type="evidence" value="ECO:0007669"/>
    <property type="project" value="InterPro"/>
</dbReference>
<keyword evidence="4" id="KW-0732">Signal</keyword>
<dbReference type="PANTHER" id="PTHR11802:SF472">
    <property type="entry name" value="SERINE CARBOXYPEPTIDASE CPVL-RELATED"/>
    <property type="match status" value="1"/>
</dbReference>
<comment type="similarity">
    <text evidence="1">Belongs to the peptidase S10 family.</text>
</comment>
<dbReference type="SUPFAM" id="SSF53474">
    <property type="entry name" value="alpha/beta-Hydrolases"/>
    <property type="match status" value="1"/>
</dbReference>
<accession>A0AAN9TM99</accession>
<protein>
    <recommendedName>
        <fullName evidence="9">Carboxypeptidase</fullName>
    </recommendedName>
</protein>
<keyword evidence="8" id="KW-1185">Reference proteome</keyword>
<dbReference type="EMBL" id="JBBCAQ010000020">
    <property type="protein sequence ID" value="KAK7593011.1"/>
    <property type="molecule type" value="Genomic_DNA"/>
</dbReference>
<dbReference type="AlphaFoldDB" id="A0AAN9TM99"/>
<reference evidence="7 8" key="1">
    <citation type="submission" date="2024-03" db="EMBL/GenBank/DDBJ databases">
        <title>Adaptation during the transition from Ophiocordyceps entomopathogen to insect associate is accompanied by gene loss and intensified selection.</title>
        <authorList>
            <person name="Ward C.M."/>
            <person name="Onetto C.A."/>
            <person name="Borneman A.R."/>
        </authorList>
    </citation>
    <scope>NUCLEOTIDE SEQUENCE [LARGE SCALE GENOMIC DNA]</scope>
    <source>
        <strain evidence="7">AWRI1</strain>
        <tissue evidence="7">Single Adult Female</tissue>
    </source>
</reference>
<proteinExistence type="inferred from homology"/>
<dbReference type="Proteomes" id="UP001367676">
    <property type="component" value="Unassembled WGS sequence"/>
</dbReference>
<evidence type="ECO:0000256" key="5">
    <source>
        <dbReference type="ARBA" id="ARBA00022801"/>
    </source>
</evidence>
<dbReference type="PRINTS" id="PR00724">
    <property type="entry name" value="CRBOXYPTASEC"/>
</dbReference>